<dbReference type="RefSeq" id="WP_305106827.1">
    <property type="nucleotide sequence ID" value="NZ_JAUTWS010000038.1"/>
</dbReference>
<protein>
    <submittedName>
        <fullName evidence="1">Head-tail adaptor protein</fullName>
    </submittedName>
</protein>
<evidence type="ECO:0000313" key="1">
    <source>
        <dbReference type="EMBL" id="MDO9711971.1"/>
    </source>
</evidence>
<gene>
    <name evidence="1" type="ORF">Q7A36_26750</name>
</gene>
<reference evidence="1 2" key="1">
    <citation type="submission" date="2023-08" db="EMBL/GenBank/DDBJ databases">
        <title>The draft genome sequence of Paracraurococcus sp. LOR1-02.</title>
        <authorList>
            <person name="Kingkaew E."/>
            <person name="Tanasupawat S."/>
        </authorList>
    </citation>
    <scope>NUCLEOTIDE SEQUENCE [LARGE SCALE GENOMIC DNA]</scope>
    <source>
        <strain evidence="1 2">LOR1-02</strain>
    </source>
</reference>
<evidence type="ECO:0000313" key="2">
    <source>
        <dbReference type="Proteomes" id="UP001243009"/>
    </source>
</evidence>
<dbReference type="Gene3D" id="2.40.10.270">
    <property type="entry name" value="Bacteriophage SPP1 head-tail adaptor protein"/>
    <property type="match status" value="1"/>
</dbReference>
<organism evidence="1 2">
    <name type="scientific">Paracraurococcus lichenis</name>
    <dbReference type="NCBI Taxonomy" id="3064888"/>
    <lineage>
        <taxon>Bacteria</taxon>
        <taxon>Pseudomonadati</taxon>
        <taxon>Pseudomonadota</taxon>
        <taxon>Alphaproteobacteria</taxon>
        <taxon>Acetobacterales</taxon>
        <taxon>Roseomonadaceae</taxon>
        <taxon>Paracraurococcus</taxon>
    </lineage>
</organism>
<accession>A0ABT9E704</accession>
<dbReference type="EMBL" id="JAUTWS010000038">
    <property type="protein sequence ID" value="MDO9711971.1"/>
    <property type="molecule type" value="Genomic_DNA"/>
</dbReference>
<dbReference type="Pfam" id="PF05521">
    <property type="entry name" value="Phage_HCP"/>
    <property type="match status" value="1"/>
</dbReference>
<feature type="non-terminal residue" evidence="1">
    <location>
        <position position="85"/>
    </location>
</feature>
<name>A0ABT9E704_9PROT</name>
<proteinExistence type="predicted"/>
<dbReference type="Proteomes" id="UP001243009">
    <property type="component" value="Unassembled WGS sequence"/>
</dbReference>
<dbReference type="InterPro" id="IPR038666">
    <property type="entry name" value="SSP1_head-tail_sf"/>
</dbReference>
<keyword evidence="2" id="KW-1185">Reference proteome</keyword>
<sequence length="85" mass="9751">MAVDIRIGDLRYEVTLARRHHSPAPDINDPKMVTSFTDRQSIRANIVPTGTMTYLNSIQTEINAITHRITIRWRAGIESQHVILR</sequence>
<comment type="caution">
    <text evidence="1">The sequence shown here is derived from an EMBL/GenBank/DDBJ whole genome shotgun (WGS) entry which is preliminary data.</text>
</comment>
<dbReference type="InterPro" id="IPR008767">
    <property type="entry name" value="Phage_SPP1_head-tail_adaptor"/>
</dbReference>